<feature type="signal peptide" evidence="2">
    <location>
        <begin position="1"/>
        <end position="19"/>
    </location>
</feature>
<dbReference type="RefSeq" id="WP_406843829.1">
    <property type="nucleotide sequence ID" value="NZ_CP150845.1"/>
</dbReference>
<dbReference type="Proteomes" id="UP001623852">
    <property type="component" value="Chromosome"/>
</dbReference>
<accession>A0ABZ2UD55</accession>
<feature type="chain" id="PRO_5046921540" description="Collagen triple helix repeat-containing protein" evidence="2">
    <location>
        <begin position="20"/>
        <end position="249"/>
    </location>
</feature>
<gene>
    <name evidence="3" type="ORF">AABD74_18195</name>
</gene>
<reference evidence="3 4" key="1">
    <citation type="submission" date="2024-03" db="EMBL/GenBank/DDBJ databases">
        <title>Flavobacterium soyae.</title>
        <authorList>
            <person name="Zheng W."/>
        </authorList>
    </citation>
    <scope>NUCLEOTIDE SEQUENCE [LARGE SCALE GENOMIC DNA]</scope>
    <source>
        <strain evidence="3 4">55</strain>
    </source>
</reference>
<feature type="region of interest" description="Disordered" evidence="1">
    <location>
        <begin position="166"/>
        <end position="186"/>
    </location>
</feature>
<organism evidence="3 4">
    <name type="scientific">Flavobacterium soyae</name>
    <dbReference type="NCBI Taxonomy" id="2903098"/>
    <lineage>
        <taxon>Bacteria</taxon>
        <taxon>Pseudomonadati</taxon>
        <taxon>Bacteroidota</taxon>
        <taxon>Flavobacteriia</taxon>
        <taxon>Flavobacteriales</taxon>
        <taxon>Flavobacteriaceae</taxon>
        <taxon>Flavobacterium</taxon>
    </lineage>
</organism>
<evidence type="ECO:0008006" key="5">
    <source>
        <dbReference type="Google" id="ProtNLM"/>
    </source>
</evidence>
<sequence>MKNRLLPLFVVLATFSARSQVGIGTKTPNSSAQLEITTVDLPEADRYGKSTKGILIPRVSLTSTLIYAPIVGDKAESLLVFNTKTAGDVTPGYYFWLNNKWNRLAVSGEAGSGTGKDGKVGLKEGTVPPGVKGTSTYPGDDINIYTDTVSGIVYVQTSTGTWTPINGKSGKDGISGGNGAPGKDGVTIPTDSTFYIDNSTGTVYILTPGTDPADPKNWVPINGKDGIDGKSGINGGNGAPGTEIIRAFF</sequence>
<evidence type="ECO:0000313" key="4">
    <source>
        <dbReference type="Proteomes" id="UP001623852"/>
    </source>
</evidence>
<evidence type="ECO:0000256" key="1">
    <source>
        <dbReference type="SAM" id="MobiDB-lite"/>
    </source>
</evidence>
<keyword evidence="4" id="KW-1185">Reference proteome</keyword>
<keyword evidence="2" id="KW-0732">Signal</keyword>
<feature type="region of interest" description="Disordered" evidence="1">
    <location>
        <begin position="112"/>
        <end position="134"/>
    </location>
</feature>
<protein>
    <recommendedName>
        <fullName evidence="5">Collagen triple helix repeat-containing protein</fullName>
    </recommendedName>
</protein>
<feature type="compositionally biased region" description="Gly residues" evidence="1">
    <location>
        <begin position="173"/>
        <end position="182"/>
    </location>
</feature>
<name>A0ABZ2UD55_9FLAO</name>
<dbReference type="EMBL" id="CP150845">
    <property type="protein sequence ID" value="WYZ19087.1"/>
    <property type="molecule type" value="Genomic_DNA"/>
</dbReference>
<evidence type="ECO:0000313" key="3">
    <source>
        <dbReference type="EMBL" id="WYZ19087.1"/>
    </source>
</evidence>
<proteinExistence type="predicted"/>
<evidence type="ECO:0000256" key="2">
    <source>
        <dbReference type="SAM" id="SignalP"/>
    </source>
</evidence>